<evidence type="ECO:0000313" key="1">
    <source>
        <dbReference type="EMBL" id="EZA57196.1"/>
    </source>
</evidence>
<evidence type="ECO:0008006" key="3">
    <source>
        <dbReference type="Google" id="ProtNLM"/>
    </source>
</evidence>
<reference evidence="1 2" key="1">
    <citation type="journal article" date="2014" name="Curr. Biol.">
        <title>The genome of the clonal raider ant Cerapachys biroi.</title>
        <authorList>
            <person name="Oxley P.R."/>
            <person name="Ji L."/>
            <person name="Fetter-Pruneda I."/>
            <person name="McKenzie S.K."/>
            <person name="Li C."/>
            <person name="Hu H."/>
            <person name="Zhang G."/>
            <person name="Kronauer D.J."/>
        </authorList>
    </citation>
    <scope>NUCLEOTIDE SEQUENCE [LARGE SCALE GENOMIC DNA]</scope>
</reference>
<proteinExistence type="predicted"/>
<dbReference type="InterPro" id="IPR036397">
    <property type="entry name" value="RNaseH_sf"/>
</dbReference>
<dbReference type="EMBL" id="KK107152">
    <property type="protein sequence ID" value="EZA57196.1"/>
    <property type="molecule type" value="Genomic_DNA"/>
</dbReference>
<dbReference type="GO" id="GO:0003676">
    <property type="term" value="F:nucleic acid binding"/>
    <property type="evidence" value="ECO:0007669"/>
    <property type="project" value="InterPro"/>
</dbReference>
<protein>
    <recommendedName>
        <fullName evidence="3">Histone-lysine N-methyltransferase SETMAR</fullName>
    </recommendedName>
</protein>
<gene>
    <name evidence="1" type="ORF">X777_01802</name>
</gene>
<keyword evidence="2" id="KW-1185">Reference proteome</keyword>
<dbReference type="Gene3D" id="3.30.420.10">
    <property type="entry name" value="Ribonuclease H-like superfamily/Ribonuclease H"/>
    <property type="match status" value="1"/>
</dbReference>
<sequence>MCLTILDLGWKVFAHTAPYSPYLALLDYHLFQSIQYFVTGYYFQDVAEIRKNFFAKEFQIYSRDGKKS</sequence>
<name>A0A026WNG5_OOCBI</name>
<dbReference type="Proteomes" id="UP000053097">
    <property type="component" value="Unassembled WGS sequence"/>
</dbReference>
<dbReference type="AlphaFoldDB" id="A0A026WNG5"/>
<organism evidence="1 2">
    <name type="scientific">Ooceraea biroi</name>
    <name type="common">Clonal raider ant</name>
    <name type="synonym">Cerapachys biroi</name>
    <dbReference type="NCBI Taxonomy" id="2015173"/>
    <lineage>
        <taxon>Eukaryota</taxon>
        <taxon>Metazoa</taxon>
        <taxon>Ecdysozoa</taxon>
        <taxon>Arthropoda</taxon>
        <taxon>Hexapoda</taxon>
        <taxon>Insecta</taxon>
        <taxon>Pterygota</taxon>
        <taxon>Neoptera</taxon>
        <taxon>Endopterygota</taxon>
        <taxon>Hymenoptera</taxon>
        <taxon>Apocrita</taxon>
        <taxon>Aculeata</taxon>
        <taxon>Formicoidea</taxon>
        <taxon>Formicidae</taxon>
        <taxon>Dorylinae</taxon>
        <taxon>Ooceraea</taxon>
    </lineage>
</organism>
<evidence type="ECO:0000313" key="2">
    <source>
        <dbReference type="Proteomes" id="UP000053097"/>
    </source>
</evidence>
<accession>A0A026WNG5</accession>